<evidence type="ECO:0000313" key="2">
    <source>
        <dbReference type="Proteomes" id="UP000054804"/>
    </source>
</evidence>
<comment type="caution">
    <text evidence="1">The sequence shown here is derived from an EMBL/GenBank/DDBJ whole genome shotgun (WGS) entry which is preliminary data.</text>
</comment>
<keyword evidence="2" id="KW-1185">Reference proteome</keyword>
<protein>
    <submittedName>
        <fullName evidence="1">Uncharacterized protein</fullName>
    </submittedName>
</protein>
<sequence length="247" mass="25738">MAKQSGLGDNFYLSGYDLSGDIGSVTVSGGPAPIEVTGIDKSAYERIGGLRTGTMGWQAFFNPGTDRAHPQLSTLPTADVICTYFRGTTLGNPAAAMVAKQINYDGNRADSGEFTFQVEAQCNAFGVEWGRSLTAGVRTDTAATDGTSIDTATAASFGAQAYLQAMAFTGTDVTVKIQDSADNSTFADVAGLSFTQLTAGNTAERLALANTATIRRYVRAVTATTAGFTSLAFAVVIVKNEIEGVVF</sequence>
<name>A0A0W7X6U4_9ACTN</name>
<reference evidence="1 2" key="1">
    <citation type="submission" date="2015-12" db="EMBL/GenBank/DDBJ databases">
        <title>Draft genome sequence of Streptomyces silvensis ATCC 53525, a producer of novel hormone antagonists.</title>
        <authorList>
            <person name="Johnston C.W."/>
            <person name="Li Y."/>
            <person name="Magarvey N.A."/>
        </authorList>
    </citation>
    <scope>NUCLEOTIDE SEQUENCE [LARGE SCALE GENOMIC DNA]</scope>
    <source>
        <strain evidence="1 2">ATCC 53525</strain>
    </source>
</reference>
<accession>A0A0W7X6U4</accession>
<dbReference type="EMBL" id="LOCL01000030">
    <property type="protein sequence ID" value="KUF18465.1"/>
    <property type="molecule type" value="Genomic_DNA"/>
</dbReference>
<dbReference type="STRING" id="1765722.AT728_19150"/>
<organism evidence="1 2">
    <name type="scientific">Streptomyces silvensis</name>
    <dbReference type="NCBI Taxonomy" id="1765722"/>
    <lineage>
        <taxon>Bacteria</taxon>
        <taxon>Bacillati</taxon>
        <taxon>Actinomycetota</taxon>
        <taxon>Actinomycetes</taxon>
        <taxon>Kitasatosporales</taxon>
        <taxon>Streptomycetaceae</taxon>
        <taxon>Streptomyces</taxon>
    </lineage>
</organism>
<dbReference type="RefSeq" id="WP_058847374.1">
    <property type="nucleotide sequence ID" value="NZ_LOCL01000030.1"/>
</dbReference>
<gene>
    <name evidence="1" type="ORF">AT728_19150</name>
</gene>
<dbReference type="OrthoDB" id="3532737at2"/>
<proteinExistence type="predicted"/>
<dbReference type="AlphaFoldDB" id="A0A0W7X6U4"/>
<evidence type="ECO:0000313" key="1">
    <source>
        <dbReference type="EMBL" id="KUF18465.1"/>
    </source>
</evidence>
<dbReference type="Proteomes" id="UP000054804">
    <property type="component" value="Unassembled WGS sequence"/>
</dbReference>